<dbReference type="Gene3D" id="1.10.287.210">
    <property type="match status" value="1"/>
</dbReference>
<dbReference type="SUPFAM" id="SSF58069">
    <property type="entry name" value="Virus ectodomain"/>
    <property type="match status" value="1"/>
</dbReference>
<comment type="caution">
    <text evidence="1">The sequence shown here is derived from an EMBL/GenBank/DDBJ whole genome shotgun (WGS) entry which is preliminary data.</text>
</comment>
<organism evidence="1 2">
    <name type="scientific">Hirundo rustica rustica</name>
    <dbReference type="NCBI Taxonomy" id="333673"/>
    <lineage>
        <taxon>Eukaryota</taxon>
        <taxon>Metazoa</taxon>
        <taxon>Chordata</taxon>
        <taxon>Craniata</taxon>
        <taxon>Vertebrata</taxon>
        <taxon>Euteleostomi</taxon>
        <taxon>Archelosauria</taxon>
        <taxon>Archosauria</taxon>
        <taxon>Dinosauria</taxon>
        <taxon>Saurischia</taxon>
        <taxon>Theropoda</taxon>
        <taxon>Coelurosauria</taxon>
        <taxon>Aves</taxon>
        <taxon>Neognathae</taxon>
        <taxon>Neoaves</taxon>
        <taxon>Telluraves</taxon>
        <taxon>Australaves</taxon>
        <taxon>Passeriformes</taxon>
        <taxon>Sylvioidea</taxon>
        <taxon>Hirundinidae</taxon>
        <taxon>Hirundo</taxon>
    </lineage>
</organism>
<dbReference type="EMBL" id="QRBI01000093">
    <property type="protein sequence ID" value="RMC19997.1"/>
    <property type="molecule type" value="Genomic_DNA"/>
</dbReference>
<proteinExistence type="predicted"/>
<dbReference type="AlphaFoldDB" id="A0A3M0LLI3"/>
<evidence type="ECO:0000313" key="2">
    <source>
        <dbReference type="Proteomes" id="UP000269221"/>
    </source>
</evidence>
<dbReference type="OrthoDB" id="9838443at2759"/>
<protein>
    <submittedName>
        <fullName evidence="1">Uncharacterized protein</fullName>
    </submittedName>
</protein>
<dbReference type="Pfam" id="PF00429">
    <property type="entry name" value="TLV_coat"/>
    <property type="match status" value="1"/>
</dbReference>
<reference evidence="1 2" key="1">
    <citation type="submission" date="2018-07" db="EMBL/GenBank/DDBJ databases">
        <title>A high quality draft genome assembly of the barn swallow (H. rustica rustica).</title>
        <authorList>
            <person name="Formenti G."/>
            <person name="Chiara M."/>
            <person name="Poveda L."/>
            <person name="Francoijs K.-J."/>
            <person name="Bonisoli-Alquati A."/>
            <person name="Canova L."/>
            <person name="Gianfranceschi L."/>
            <person name="Horner D.S."/>
            <person name="Saino N."/>
        </authorList>
    </citation>
    <scope>NUCLEOTIDE SEQUENCE [LARGE SCALE GENOMIC DNA]</scope>
    <source>
        <strain evidence="1">Chelidonia</strain>
        <tissue evidence="1">Blood</tissue>
    </source>
</reference>
<accession>A0A3M0LLI3</accession>
<dbReference type="InterPro" id="IPR018154">
    <property type="entry name" value="TLV/ENV_coat_polyprotein"/>
</dbReference>
<evidence type="ECO:0000313" key="1">
    <source>
        <dbReference type="EMBL" id="RMC19997.1"/>
    </source>
</evidence>
<gene>
    <name evidence="1" type="ORF">DUI87_00843</name>
</gene>
<dbReference type="GO" id="GO:0003676">
    <property type="term" value="F:nucleic acid binding"/>
    <property type="evidence" value="ECO:0007669"/>
    <property type="project" value="InterPro"/>
</dbReference>
<keyword evidence="2" id="KW-1185">Reference proteome</keyword>
<dbReference type="InterPro" id="IPR036397">
    <property type="entry name" value="RNaseH_sf"/>
</dbReference>
<sequence>MFSGVASERMANSREHPYIICLTHSRPGKPFSTCLVGLPVSEWPIPENIPPAISKSIVNPVDRWDVWMKFLPVAPFEPQELEILGSVRIQFCVKFGLSGVAQNKTIDVTPNPNFYRNSSSWCNYTKMLDKPSNHVPAQLPRGIFFICGDRIWPAISTNVKGGPCSIGMLSLLTPNMTLLREQKYRGKRSIKPYDTNCDDNVHTWDKAQRIAVALFSPQAASGAALTQLDRVGCWLSKHARATSLALSDMLMDVDSVRRASLQNRAAIDYLLLTHGHGCEEFEGMCCMNLSDHSKSIHENIKQLQESVNKLGEGFAEGKKTLKTPEYRDKKLSHLDPGDMRGLDVHEAKGGHWLSPQRFLKYQAILVEQGDVEIVVPNIVNPASFLSRSMGKPVIHDCLETIEATYSSRPDLKDTPVEDAETWFTDGSSYVISGRHAGYAVTTSKEVIESGPLTSTWTQGMHSEWFMLMEPSGRKEDC</sequence>
<dbReference type="Proteomes" id="UP000269221">
    <property type="component" value="Unassembled WGS sequence"/>
</dbReference>
<dbReference type="PANTHER" id="PTHR10424">
    <property type="entry name" value="VIRAL ENVELOPE PROTEIN"/>
    <property type="match status" value="1"/>
</dbReference>
<dbReference type="Gene3D" id="3.30.420.10">
    <property type="entry name" value="Ribonuclease H-like superfamily/Ribonuclease H"/>
    <property type="match status" value="1"/>
</dbReference>
<name>A0A3M0LLI3_HIRRU</name>